<evidence type="ECO:0000313" key="4">
    <source>
        <dbReference type="Proteomes" id="UP000298138"/>
    </source>
</evidence>
<keyword evidence="2" id="KW-1133">Transmembrane helix</keyword>
<feature type="region of interest" description="Disordered" evidence="1">
    <location>
        <begin position="209"/>
        <end position="246"/>
    </location>
</feature>
<dbReference type="Proteomes" id="UP000298138">
    <property type="component" value="Unassembled WGS sequence"/>
</dbReference>
<evidence type="ECO:0000256" key="1">
    <source>
        <dbReference type="SAM" id="MobiDB-lite"/>
    </source>
</evidence>
<feature type="transmembrane region" description="Helical" evidence="2">
    <location>
        <begin position="7"/>
        <end position="28"/>
    </location>
</feature>
<dbReference type="AlphaFoldDB" id="A0A4S2N5Q4"/>
<feature type="compositionally biased region" description="Basic and acidic residues" evidence="1">
    <location>
        <begin position="237"/>
        <end position="246"/>
    </location>
</feature>
<keyword evidence="4" id="KW-1185">Reference proteome</keyword>
<dbReference type="InParanoid" id="A0A4S2N5Q4"/>
<accession>A0A4S2N5Q4</accession>
<keyword evidence="2" id="KW-0812">Transmembrane</keyword>
<dbReference type="EMBL" id="ML220112">
    <property type="protein sequence ID" value="TGZ84570.1"/>
    <property type="molecule type" value="Genomic_DNA"/>
</dbReference>
<organism evidence="3 4">
    <name type="scientific">Ascodesmis nigricans</name>
    <dbReference type="NCBI Taxonomy" id="341454"/>
    <lineage>
        <taxon>Eukaryota</taxon>
        <taxon>Fungi</taxon>
        <taxon>Dikarya</taxon>
        <taxon>Ascomycota</taxon>
        <taxon>Pezizomycotina</taxon>
        <taxon>Pezizomycetes</taxon>
        <taxon>Pezizales</taxon>
        <taxon>Ascodesmidaceae</taxon>
        <taxon>Ascodesmis</taxon>
    </lineage>
</organism>
<proteinExistence type="predicted"/>
<keyword evidence="2" id="KW-0472">Membrane</keyword>
<evidence type="ECO:0000256" key="2">
    <source>
        <dbReference type="SAM" id="Phobius"/>
    </source>
</evidence>
<sequence>MAREAKACYYLLGFIYLASIVLFSITFFPQIRYSRSAGPFWALSAALFLIASVATFIVVYCTTGCSCFCYNRKCANKLQDLEEGGMTSAESVSTMGEPRMKIRSKRKVGENVLEKGIPTRQPIRSLNRVARPWSTHRSSRHEIPSEPDSMDGASDNRRRSGVYGRDSASTDDDEMLNSKLNLSISSAETGRATRSRYAWRQTDLDAISERSVERLSGSFGPGMDARPVLQTTTEPPAAKELETAST</sequence>
<feature type="region of interest" description="Disordered" evidence="1">
    <location>
        <begin position="124"/>
        <end position="174"/>
    </location>
</feature>
<gene>
    <name evidence="3" type="ORF">EX30DRAFT_3008</name>
</gene>
<reference evidence="3 4" key="1">
    <citation type="submission" date="2019-04" db="EMBL/GenBank/DDBJ databases">
        <title>Comparative genomics and transcriptomics to analyze fruiting body development in filamentous ascomycetes.</title>
        <authorList>
            <consortium name="DOE Joint Genome Institute"/>
            <person name="Lutkenhaus R."/>
            <person name="Traeger S."/>
            <person name="Breuer J."/>
            <person name="Kuo A."/>
            <person name="Lipzen A."/>
            <person name="Pangilinan J."/>
            <person name="Dilworth D."/>
            <person name="Sandor L."/>
            <person name="Poggeler S."/>
            <person name="Barry K."/>
            <person name="Grigoriev I.V."/>
            <person name="Nowrousian M."/>
        </authorList>
    </citation>
    <scope>NUCLEOTIDE SEQUENCE [LARGE SCALE GENOMIC DNA]</scope>
    <source>
        <strain evidence="3 4">CBS 389.68</strain>
    </source>
</reference>
<name>A0A4S2N5Q4_9PEZI</name>
<evidence type="ECO:0000313" key="3">
    <source>
        <dbReference type="EMBL" id="TGZ84570.1"/>
    </source>
</evidence>
<feature type="transmembrane region" description="Helical" evidence="2">
    <location>
        <begin position="40"/>
        <end position="63"/>
    </location>
</feature>
<protein>
    <submittedName>
        <fullName evidence="3">Uncharacterized protein</fullName>
    </submittedName>
</protein>